<comment type="cofactor">
    <cofactor evidence="1">
        <name>adenosylcob(III)alamin</name>
        <dbReference type="ChEBI" id="CHEBI:18408"/>
    </cofactor>
</comment>
<comment type="similarity">
    <text evidence="2">Belongs to the methylmalonyl-CoA mutase family.</text>
</comment>
<dbReference type="PROSITE" id="PS00544">
    <property type="entry name" value="METMALONYL_COA_MUTASE"/>
    <property type="match status" value="1"/>
</dbReference>
<evidence type="ECO:0000256" key="6">
    <source>
        <dbReference type="ARBA" id="ARBA00023235"/>
    </source>
</evidence>
<dbReference type="InterPro" id="IPR058549">
    <property type="entry name" value="MeMalonylCoA_mutase_a/b_site"/>
</dbReference>
<evidence type="ECO:0000256" key="1">
    <source>
        <dbReference type="ARBA" id="ARBA00001922"/>
    </source>
</evidence>
<keyword evidence="5" id="KW-0846">Cobalamin</keyword>
<sequence length="628" mass="64949">MNATEQTATPGDDEVPAEHEVPDELSLAGAFPEATREQWRELVTGVLRKAGRERLPDPVEDALRRTVATGVSVAPLYTADDAGDLPAAVGVPGLPPFVRGARPGLPDGDVPAGWDLRQRHAHPDVAVTREAIAADLDNGVTSLWLQVGEGAVPVAALGDVLADVYLDLAPVSVSGVGAGGGLGAAEALLSLVEGRTDLAPGGSLGLDPLGEQAASGEEQDLTGLADVARRAPAGWRTVVVDATVFADAGASAVEELGCSLAAGVAYLRALTDGGLSVDEAFAQLEFRYAASADQFTTIAGLRAARRLWDRVGEASGASPDARAQRQHAVTSSVMTTKRDPWVNMLRTTVACFAAGVGGADVVTVQPFDAALGLPDAFSRRIARNTQSLLVEEGSLARVLDPAGGSWYVESLTESLAQAAWAWFTEVERAGGLAAALSSGLVRDRLATAWDERAQRLATRRDAITGVSEFPNLAEKLPQRQPAADLHPTGGLPRVRAAQAFEELRDRADAAPDRPRVYLATIGPIARHTARATFAGNLFQAGGLEAPAGDGISGLADAGTTVACICGTDGDYVDSAAALAAELRTAGATQVWLAGKPSLGVDGVDGYVYAGCDALDVLQRVHEQLGVPA</sequence>
<accession>A0ABV3XGH7</accession>
<comment type="caution">
    <text evidence="10">The sequence shown here is derived from an EMBL/GenBank/DDBJ whole genome shotgun (WGS) entry which is preliminary data.</text>
</comment>
<dbReference type="InterPro" id="IPR006099">
    <property type="entry name" value="MeMalonylCoA_mutase_a/b_cat"/>
</dbReference>
<feature type="domain" description="Methylmalonyl-CoA mutase alpha/beta chain catalytic" evidence="9">
    <location>
        <begin position="230"/>
        <end position="475"/>
    </location>
</feature>
<dbReference type="Gene3D" id="3.40.50.280">
    <property type="entry name" value="Cobalamin-binding domain"/>
    <property type="match status" value="1"/>
</dbReference>
<keyword evidence="6" id="KW-0413">Isomerase</keyword>
<dbReference type="RefSeq" id="WP_369207466.1">
    <property type="nucleotide sequence ID" value="NZ_JBFNXQ010000043.1"/>
</dbReference>
<evidence type="ECO:0000313" key="10">
    <source>
        <dbReference type="EMBL" id="MEX5719536.1"/>
    </source>
</evidence>
<keyword evidence="11" id="KW-1185">Reference proteome</keyword>
<protein>
    <recommendedName>
        <fullName evidence="4">methylmalonyl-CoA mutase</fullName>
        <ecNumber evidence="4">5.4.99.2</ecNumber>
    </recommendedName>
</protein>
<dbReference type="PANTHER" id="PTHR48101:SF4">
    <property type="entry name" value="METHYLMALONYL-COA MUTASE, MITOCHONDRIAL"/>
    <property type="match status" value="1"/>
</dbReference>
<organism evidence="10 11">
    <name type="scientific">Geodermatophilus maliterrae</name>
    <dbReference type="NCBI Taxonomy" id="3162531"/>
    <lineage>
        <taxon>Bacteria</taxon>
        <taxon>Bacillati</taxon>
        <taxon>Actinomycetota</taxon>
        <taxon>Actinomycetes</taxon>
        <taxon>Geodermatophilales</taxon>
        <taxon>Geodermatophilaceae</taxon>
        <taxon>Geodermatophilus</taxon>
    </lineage>
</organism>
<dbReference type="PANTHER" id="PTHR48101">
    <property type="entry name" value="METHYLMALONYL-COA MUTASE, MITOCHONDRIAL-RELATED"/>
    <property type="match status" value="1"/>
</dbReference>
<evidence type="ECO:0000259" key="9">
    <source>
        <dbReference type="Pfam" id="PF01642"/>
    </source>
</evidence>
<evidence type="ECO:0000256" key="2">
    <source>
        <dbReference type="ARBA" id="ARBA00008465"/>
    </source>
</evidence>
<dbReference type="Proteomes" id="UP001560045">
    <property type="component" value="Unassembled WGS sequence"/>
</dbReference>
<evidence type="ECO:0000313" key="11">
    <source>
        <dbReference type="Proteomes" id="UP001560045"/>
    </source>
</evidence>
<keyword evidence="7" id="KW-0170">Cobalt</keyword>
<name>A0ABV3XGH7_9ACTN</name>
<evidence type="ECO:0000256" key="5">
    <source>
        <dbReference type="ARBA" id="ARBA00022628"/>
    </source>
</evidence>
<evidence type="ECO:0000256" key="8">
    <source>
        <dbReference type="SAM" id="MobiDB-lite"/>
    </source>
</evidence>
<comment type="subunit">
    <text evidence="3">Heterodimer of an alpha and a beta chain.</text>
</comment>
<feature type="region of interest" description="Disordered" evidence="8">
    <location>
        <begin position="1"/>
        <end position="34"/>
    </location>
</feature>
<evidence type="ECO:0000256" key="7">
    <source>
        <dbReference type="ARBA" id="ARBA00023285"/>
    </source>
</evidence>
<reference evidence="10 11" key="1">
    <citation type="submission" date="2024-06" db="EMBL/GenBank/DDBJ databases">
        <title>Draft genome sequence of Geodermatophilus badlandi, a novel member of the Geodermatophilaceae isolated from badland sedimentary rocks in the Red desert, Wyoming, USA.</title>
        <authorList>
            <person name="Ben Tekaya S."/>
            <person name="Nouioui I."/>
            <person name="Flores G.M."/>
            <person name="Shaal M.N."/>
            <person name="Bredoire F."/>
            <person name="Basile F."/>
            <person name="Van Diepen L."/>
            <person name="Ward N.L."/>
        </authorList>
    </citation>
    <scope>NUCLEOTIDE SEQUENCE [LARGE SCALE GENOMIC DNA]</scope>
    <source>
        <strain evidence="10 11">WL48A</strain>
    </source>
</reference>
<dbReference type="Pfam" id="PF01642">
    <property type="entry name" value="MM_CoA_mutase"/>
    <property type="match status" value="1"/>
</dbReference>
<dbReference type="InterPro" id="IPR016176">
    <property type="entry name" value="Cbl-dep_enz_cat"/>
</dbReference>
<dbReference type="InterPro" id="IPR024067">
    <property type="entry name" value="Me-malonyl-CoA_mutase_sm_su_N"/>
</dbReference>
<dbReference type="EC" id="5.4.99.2" evidence="4"/>
<dbReference type="EMBL" id="JBFNXQ010000043">
    <property type="protein sequence ID" value="MEX5719536.1"/>
    <property type="molecule type" value="Genomic_DNA"/>
</dbReference>
<evidence type="ECO:0000256" key="3">
    <source>
        <dbReference type="ARBA" id="ARBA00011870"/>
    </source>
</evidence>
<proteinExistence type="inferred from homology"/>
<dbReference type="SUPFAM" id="SSF51703">
    <property type="entry name" value="Cobalamin (vitamin B12)-dependent enzymes"/>
    <property type="match status" value="1"/>
</dbReference>
<evidence type="ECO:0000256" key="4">
    <source>
        <dbReference type="ARBA" id="ARBA00012398"/>
    </source>
</evidence>
<dbReference type="Gene3D" id="3.20.20.240">
    <property type="entry name" value="Methylmalonyl-CoA mutase"/>
    <property type="match status" value="1"/>
</dbReference>
<dbReference type="CDD" id="cd03677">
    <property type="entry name" value="MM_CoA_mutase_beta"/>
    <property type="match status" value="1"/>
</dbReference>
<dbReference type="Gene3D" id="1.10.196.20">
    <property type="match status" value="1"/>
</dbReference>
<gene>
    <name evidence="10" type="ORF">ABQ292_14320</name>
</gene>